<dbReference type="KEGG" id="ssl:SS1G_11154"/>
<keyword evidence="4" id="KW-1185">Reference proteome</keyword>
<dbReference type="EMBL" id="CH476637">
    <property type="protein sequence ID" value="EDN95277.1"/>
    <property type="molecule type" value="Genomic_DNA"/>
</dbReference>
<evidence type="ECO:0000313" key="4">
    <source>
        <dbReference type="Proteomes" id="UP000001312"/>
    </source>
</evidence>
<dbReference type="Gene3D" id="3.40.220.10">
    <property type="entry name" value="Leucine Aminopeptidase, subunit E, domain 1"/>
    <property type="match status" value="1"/>
</dbReference>
<dbReference type="PANTHER" id="PTHR35596:SF2">
    <property type="entry name" value="MICROBIAL-TYPE PARG CATALYTIC DOMAIN-CONTAINING PROTEIN"/>
    <property type="match status" value="1"/>
</dbReference>
<dbReference type="Proteomes" id="UP000001312">
    <property type="component" value="Unassembled WGS sequence"/>
</dbReference>
<dbReference type="AlphaFoldDB" id="A7F0N5"/>
<reference evidence="4" key="1">
    <citation type="journal article" date="2011" name="PLoS Genet.">
        <title>Genomic analysis of the necrotrophic fungal pathogens Sclerotinia sclerotiorum and Botrytis cinerea.</title>
        <authorList>
            <person name="Amselem J."/>
            <person name="Cuomo C.A."/>
            <person name="van Kan J.A."/>
            <person name="Viaud M."/>
            <person name="Benito E.P."/>
            <person name="Couloux A."/>
            <person name="Coutinho P.M."/>
            <person name="de Vries R.P."/>
            <person name="Dyer P.S."/>
            <person name="Fillinger S."/>
            <person name="Fournier E."/>
            <person name="Gout L."/>
            <person name="Hahn M."/>
            <person name="Kohn L."/>
            <person name="Lapalu N."/>
            <person name="Plummer K.M."/>
            <person name="Pradier J.M."/>
            <person name="Quevillon E."/>
            <person name="Sharon A."/>
            <person name="Simon A."/>
            <person name="ten Have A."/>
            <person name="Tudzynski B."/>
            <person name="Tudzynski P."/>
            <person name="Wincker P."/>
            <person name="Andrew M."/>
            <person name="Anthouard V."/>
            <person name="Beever R.E."/>
            <person name="Beffa R."/>
            <person name="Benoit I."/>
            <person name="Bouzid O."/>
            <person name="Brault B."/>
            <person name="Chen Z."/>
            <person name="Choquer M."/>
            <person name="Collemare J."/>
            <person name="Cotton P."/>
            <person name="Danchin E.G."/>
            <person name="Da Silva C."/>
            <person name="Gautier A."/>
            <person name="Giraud C."/>
            <person name="Giraud T."/>
            <person name="Gonzalez C."/>
            <person name="Grossetete S."/>
            <person name="Guldener U."/>
            <person name="Henrissat B."/>
            <person name="Howlett B.J."/>
            <person name="Kodira C."/>
            <person name="Kretschmer M."/>
            <person name="Lappartient A."/>
            <person name="Leroch M."/>
            <person name="Levis C."/>
            <person name="Mauceli E."/>
            <person name="Neuveglise C."/>
            <person name="Oeser B."/>
            <person name="Pearson M."/>
            <person name="Poulain J."/>
            <person name="Poussereau N."/>
            <person name="Quesneville H."/>
            <person name="Rascle C."/>
            <person name="Schumacher J."/>
            <person name="Segurens B."/>
            <person name="Sexton A."/>
            <person name="Silva E."/>
            <person name="Sirven C."/>
            <person name="Soanes D.M."/>
            <person name="Talbot N.J."/>
            <person name="Templeton M."/>
            <person name="Yandava C."/>
            <person name="Yarden O."/>
            <person name="Zeng Q."/>
            <person name="Rollins J.A."/>
            <person name="Lebrun M.H."/>
            <person name="Dickman M."/>
        </authorList>
    </citation>
    <scope>NUCLEOTIDE SEQUENCE [LARGE SCALE GENOMIC DNA]</scope>
    <source>
        <strain evidence="4">ATCC 18683 / 1980 / Ss-1</strain>
    </source>
</reference>
<accession>A7F0N5</accession>
<dbReference type="Pfam" id="PF10021">
    <property type="entry name" value="PARG_cat_microb"/>
    <property type="match status" value="1"/>
</dbReference>
<dbReference type="OMA" id="MPWNAQL"/>
<organism evidence="3 4">
    <name type="scientific">Sclerotinia sclerotiorum (strain ATCC 18683 / 1980 / Ss-1)</name>
    <name type="common">White mold</name>
    <name type="synonym">Whetzelinia sclerotiorum</name>
    <dbReference type="NCBI Taxonomy" id="665079"/>
    <lineage>
        <taxon>Eukaryota</taxon>
        <taxon>Fungi</taxon>
        <taxon>Dikarya</taxon>
        <taxon>Ascomycota</taxon>
        <taxon>Pezizomycotina</taxon>
        <taxon>Leotiomycetes</taxon>
        <taxon>Helotiales</taxon>
        <taxon>Sclerotiniaceae</taxon>
        <taxon>Sclerotinia</taxon>
    </lineage>
</organism>
<evidence type="ECO:0000313" key="3">
    <source>
        <dbReference type="EMBL" id="EDN95277.1"/>
    </source>
</evidence>
<proteinExistence type="predicted"/>
<sequence length="320" mass="36041">MPPSKPKPSEIAAEAKKTYIPYIRSACPQWPTTSYLCHSDSLRDQQIREPRQYTFAFLERDPVDLALEWTASENNRPIPVIMPAHERRPGGDWEAGVMQPEECLARRSTLYTCLTTPASDNITSNNYPIPERAGIISQNVVVFRNGPEKYEPWSEYKCEFSSYQRKRFMLTSNSALPIISVPTVKRPKLDSSGKKYSFKTERELMKASIKTALRIAIFYGYDKIVIGTYGLGPGFKNPPEEVANIWREVLVRDDEFNQQFSAIIFAFEPCEGPGGSTSSSSSSSKSSKSSSSSSKTSFTHELDIFRQTFKPANLHGAFKS</sequence>
<gene>
    <name evidence="3" type="ORF">SS1G_11154</name>
</gene>
<evidence type="ECO:0000256" key="1">
    <source>
        <dbReference type="SAM" id="MobiDB-lite"/>
    </source>
</evidence>
<feature type="compositionally biased region" description="Low complexity" evidence="1">
    <location>
        <begin position="276"/>
        <end position="297"/>
    </location>
</feature>
<dbReference type="InterPro" id="IPR043472">
    <property type="entry name" value="Macro_dom-like"/>
</dbReference>
<dbReference type="HOGENOM" id="CLU_024412_1_0_1"/>
<dbReference type="RefSeq" id="XP_001587912.1">
    <property type="nucleotide sequence ID" value="XM_001587862.1"/>
</dbReference>
<name>A7F0N5_SCLS1</name>
<evidence type="ECO:0000259" key="2">
    <source>
        <dbReference type="Pfam" id="PF10021"/>
    </source>
</evidence>
<dbReference type="GeneID" id="5483948"/>
<protein>
    <recommendedName>
        <fullName evidence="2">Microbial-type PARG catalytic domain-containing protein</fullName>
    </recommendedName>
</protein>
<dbReference type="eggNOG" id="ENOG502S1YN">
    <property type="taxonomic scope" value="Eukaryota"/>
</dbReference>
<dbReference type="InParanoid" id="A7F0N5"/>
<feature type="domain" description="Microbial-type PARG catalytic" evidence="2">
    <location>
        <begin position="41"/>
        <end position="145"/>
    </location>
</feature>
<dbReference type="InterPro" id="IPR019261">
    <property type="entry name" value="PARG_cat_microbial"/>
</dbReference>
<dbReference type="STRING" id="665079.A7F0N5"/>
<feature type="region of interest" description="Disordered" evidence="1">
    <location>
        <begin position="273"/>
        <end position="298"/>
    </location>
</feature>
<dbReference type="PANTHER" id="PTHR35596">
    <property type="entry name" value="DUF2263 DOMAIN-CONTAINING PROTEIN"/>
    <property type="match status" value="1"/>
</dbReference>